<dbReference type="GO" id="GO:0008460">
    <property type="term" value="F:dTDP-glucose 4,6-dehydratase activity"/>
    <property type="evidence" value="ECO:0007669"/>
    <property type="project" value="InterPro"/>
</dbReference>
<dbReference type="NCBIfam" id="TIGR01181">
    <property type="entry name" value="dTDP_gluc_dehyt"/>
    <property type="match status" value="1"/>
</dbReference>
<comment type="caution">
    <text evidence="7">The sequence shown here is derived from an EMBL/GenBank/DDBJ whole genome shotgun (WGS) entry which is preliminary data.</text>
</comment>
<dbReference type="InterPro" id="IPR001296">
    <property type="entry name" value="Glyco_trans_1"/>
</dbReference>
<dbReference type="PANTHER" id="PTHR36836:SF1">
    <property type="entry name" value="COLANIC ACID BIOSYNTHESIS PROTEIN WCAK"/>
    <property type="match status" value="1"/>
</dbReference>
<dbReference type="InterPro" id="IPR029903">
    <property type="entry name" value="RmlD-like-bd"/>
</dbReference>
<dbReference type="SUPFAM" id="SSF53756">
    <property type="entry name" value="UDP-Glycosyltransferase/glycogen phosphorylase"/>
    <property type="match status" value="1"/>
</dbReference>
<dbReference type="InterPro" id="IPR023918">
    <property type="entry name" value="Colanic_acid_synth_WcaK"/>
</dbReference>
<dbReference type="Pfam" id="PF00534">
    <property type="entry name" value="Glycos_transf_1"/>
    <property type="match status" value="1"/>
</dbReference>
<dbReference type="CDD" id="cd05254">
    <property type="entry name" value="dTDP_HR_like_SDR_e"/>
    <property type="match status" value="1"/>
</dbReference>
<dbReference type="HOGENOM" id="CLU_233029_0_0_1"/>
<dbReference type="InterPro" id="IPR016040">
    <property type="entry name" value="NAD(P)-bd_dom"/>
</dbReference>
<evidence type="ECO:0000259" key="4">
    <source>
        <dbReference type="Pfam" id="PF04321"/>
    </source>
</evidence>
<accession>A0A0A2W6D5</accession>
<feature type="domain" description="Glycosyl transferase family 1" evidence="2">
    <location>
        <begin position="627"/>
        <end position="773"/>
    </location>
</feature>
<dbReference type="Gene3D" id="3.40.50.720">
    <property type="entry name" value="NAD(P)-binding Rossmann-like Domain"/>
    <property type="match status" value="2"/>
</dbReference>
<dbReference type="EMBL" id="ANFO01000005">
    <property type="protein sequence ID" value="KGQ14015.1"/>
    <property type="molecule type" value="Genomic_DNA"/>
</dbReference>
<gene>
    <name evidence="7" type="ORF">BBAD15_g47</name>
</gene>
<dbReference type="NCBIfam" id="NF007452">
    <property type="entry name" value="PRK10017.1"/>
    <property type="match status" value="1"/>
</dbReference>
<sequence length="2057" mass="227470">MKLLILGNHTCGNRGDSAILRGLIDAITTLDDSIHVDVMSRYPVSSAWLLGRPVLGDGLYKQMKQYNNAAGLVGRVKKVLRRKYQHHVLVAKATNTGRLRNIAIPQGFIDFVKSLQEYDAIIQVGGSFFVDLYGVTQFEHALCSFMARKPVYMVGHSVGPFQEPQFNQLANYVFGHARSLILRETVSLELMKQSQIDTSKVEQGVDTAWLVAQHEEDFVPGYAVKHWLGVVAGKKTVAITLRELAPFDKRLGTTQEAYEKAFADVVNRTIEQGYQVLALSTCTGIDSYNKDDRMVALNIRQYIRQPDDYHVVMDELNDLEMGKIFAACELTVGTRLHSAIISMNFGTPAIAINYEHKSAGIMQQLGMPEMAIDIRQLLDGSLQGVVADVLGQLPSINQRLATAVSAERANGMKMVESFPLASETFVLNQITAFIDMGYEVEIVALQKGDLTNTHATFKSYGLSEKTVWLLDEPEGKVAKLQSRALNTLRGGLRGRTWRALSRARYGDEARNLILSSICGRQKQPLEADVFIAHFGPAGVTAAKLKELGLLKGKIATVFHGIDISHRDALAHYTPEYRQLFERGDLMLPISNLWANRLKQMGCPESKIAVSRMGVDMEKFSLRPMKTPGTTLEIVSVARLTEKKGLHIAIEACRLLKARGVAFRYNILGIGPWERRLKTLIEQLQLEDVVFMPGFKPSHEVKAMLDRADLFLLPSVTGEDGDMEGIPVALMEAMAVGIPVVSTVHSGIPELIDADKSGWLVPEKDAFALADKLQASTSVSENDLQLMLSRAREKVASQFNQQVIYQQLARQLQTLNPLKHPPFSASRRKLLAAGSALAATSLIPGTVKAIGRGTQVNVKDFYQNDWIAAFRQAFAEADVVQVPADLVCDNINTAIFMPQGKTLLVAGGLKGNGKGRFVLQDGCQIAGEGKGRFNNITLDVRGSDCTIKGIDMSGFVNVAQIYIGGKDNRTMRNFTIDSITVHDANYAILRQGFHNRMENVRITNGHFSHLQGDAIEWNVAINDHDLLISDHVIDNINFHVENGKHFLIRNVKARNINPTFSRTAGIDNATVAIYGCDNFVIDDVDMVNSAGMLIGYGVIKGNYLSIPQNFKLSDIKLDNSELSSPLRGIQISSGNATSFVALNNVTLKRASLEFHNKPQHLFMRDINVMQLSTTGPALKLNFDLRKDVRGKFMAKDGTLLSLANIRAVNEKGQSSVDIDRIDQLHVNGENLNFALSRYIVDEIVAAGIKEIVLVTHSSKNAVENHFDTSYELEALLEQRVKRQLLAEVQSICPPGVTIMNPIVGNNPFVVVLPDVVLDGASADPLRYNLAAMVARFNETGRTQVLAKHMPNEDLAAYSVITTKEPLQNEGQVSQVVEFVEKPDQPQTLDSDLAAVGRYVLSADIWPLLEKTEPGAWGRIQLTDAIAVLNQTQPVEVMQMTGESYDCGNLESLVDVENSERYVFERADICDSEAIARVFATHQPDAVMHLAAESHVDRSITGPAAFIETNIIGTYVLLEEARKYWMSLNEAGKAAFRFHHISTDEVYGDLPHPDEVSAGAELPLFTEETPYAPSSPYSSSKASSDHLVRAWRRTYNFPTIVTNCSNNYGPYHFPEKLIPLIILNALAGKPLPVYGNGEQIRDWLYVEDHARALYKVVTEGAVGETYNIGGHNERKNIEVVKTICSILDEVVAAKPGNIEHFEELITYVTDRPGHDLRYAIDAIARPEGATVFGYQVKDPERFGVVEFDNNNKVVSIEEKPTQPKSNYAVTGLYFYDHRVVEFAKQVKPSHRGELEITSINQMYLESGLLSVELLGRGFAWLDTGTHASLHQASSFVQTIEDVQGLKVACLEEIAWRNGWLTSEDVIRLAKPMMKNDYDKAELLAVDRHQLDISDANQVNEQVSAFKPDFILNAAAHTAVDKAEDDIDASYQINSDGPKYLAIAAEQNGAVLVHISTDYVFDGEGESEYVEDMKTAPQSVYGKSKLAGEEAVAANASKYIIMRTAWVFGEHGNNFVKTMLRLGKTRNELNVVADQWGGPTLLISNSGKTTIKLEAELPKN</sequence>
<evidence type="ECO:0000259" key="2">
    <source>
        <dbReference type="Pfam" id="PF00534"/>
    </source>
</evidence>
<name>A0A0A2W6D5_BEABA</name>
<dbReference type="GO" id="GO:0009225">
    <property type="term" value="P:nucleotide-sugar metabolic process"/>
    <property type="evidence" value="ECO:0007669"/>
    <property type="project" value="InterPro"/>
</dbReference>
<keyword evidence="1" id="KW-0328">Glycosyltransferase</keyword>
<dbReference type="Pfam" id="PF13439">
    <property type="entry name" value="Glyco_transf_4"/>
    <property type="match status" value="1"/>
</dbReference>
<dbReference type="InterPro" id="IPR036291">
    <property type="entry name" value="NAD(P)-bd_dom_sf"/>
</dbReference>
<feature type="domain" description="Glycosyltransferase subfamily 4-like N-terminal" evidence="5">
    <location>
        <begin position="423"/>
        <end position="617"/>
    </location>
</feature>
<dbReference type="Gene3D" id="3.90.550.10">
    <property type="entry name" value="Spore Coat Polysaccharide Biosynthesis Protein SpsA, Chain A"/>
    <property type="match status" value="2"/>
</dbReference>
<keyword evidence="1" id="KW-0808">Transferase</keyword>
<dbReference type="STRING" id="1245745.A0A0A2W6D5"/>
<dbReference type="InterPro" id="IPR011050">
    <property type="entry name" value="Pectin_lyase_fold/virulence"/>
</dbReference>
<dbReference type="SUPFAM" id="SSF53448">
    <property type="entry name" value="Nucleotide-diphospho-sugar transferases"/>
    <property type="match status" value="2"/>
</dbReference>
<dbReference type="CDD" id="cd05246">
    <property type="entry name" value="dTDP_GD_SDR_e"/>
    <property type="match status" value="1"/>
</dbReference>
<proteinExistence type="predicted"/>
<dbReference type="NCBIfam" id="TIGR04005">
    <property type="entry name" value="wcaL"/>
    <property type="match status" value="1"/>
</dbReference>
<evidence type="ECO:0000259" key="6">
    <source>
        <dbReference type="Pfam" id="PF16363"/>
    </source>
</evidence>
<dbReference type="NCBIfam" id="TIGR04006">
    <property type="entry name" value="wcaK"/>
    <property type="match status" value="1"/>
</dbReference>
<evidence type="ECO:0000313" key="8">
    <source>
        <dbReference type="Proteomes" id="UP000030106"/>
    </source>
</evidence>
<feature type="domain" description="RmlD-like substrate binding" evidence="4">
    <location>
        <begin position="1876"/>
        <end position="2037"/>
    </location>
</feature>
<dbReference type="PANTHER" id="PTHR36836">
    <property type="entry name" value="COLANIC ACID BIOSYNTHESIS PROTEIN WCAK"/>
    <property type="match status" value="1"/>
</dbReference>
<dbReference type="Pfam" id="PF16363">
    <property type="entry name" value="GDP_Man_Dehyd"/>
    <property type="match status" value="1"/>
</dbReference>
<dbReference type="SUPFAM" id="SSF51735">
    <property type="entry name" value="NAD(P)-binding Rossmann-fold domains"/>
    <property type="match status" value="2"/>
</dbReference>
<dbReference type="GO" id="GO:0016757">
    <property type="term" value="F:glycosyltransferase activity"/>
    <property type="evidence" value="ECO:0007669"/>
    <property type="project" value="UniProtKB-KW"/>
</dbReference>
<dbReference type="Pfam" id="PF04230">
    <property type="entry name" value="PS_pyruv_trans"/>
    <property type="match status" value="1"/>
</dbReference>
<organism evidence="7 8">
    <name type="scientific">Beauveria bassiana D1-5</name>
    <dbReference type="NCBI Taxonomy" id="1245745"/>
    <lineage>
        <taxon>Eukaryota</taxon>
        <taxon>Fungi</taxon>
        <taxon>Dikarya</taxon>
        <taxon>Ascomycota</taxon>
        <taxon>Pezizomycotina</taxon>
        <taxon>Sordariomycetes</taxon>
        <taxon>Hypocreomycetidae</taxon>
        <taxon>Hypocreales</taxon>
        <taxon>Cordycipitaceae</taxon>
        <taxon>Beauveria</taxon>
    </lineage>
</organism>
<feature type="domain" description="Polysaccharide pyruvyl transferase" evidence="3">
    <location>
        <begin position="13"/>
        <end position="356"/>
    </location>
</feature>
<dbReference type="InterPro" id="IPR005888">
    <property type="entry name" value="dTDP_Gluc_deHydtase"/>
</dbReference>
<dbReference type="Proteomes" id="UP000030106">
    <property type="component" value="Unassembled WGS sequence"/>
</dbReference>
<dbReference type="InterPro" id="IPR007345">
    <property type="entry name" value="Polysacch_pyruvyl_Trfase"/>
</dbReference>
<protein>
    <submittedName>
        <fullName evidence="7">Colanic acid biosynthesis protein wcaK</fullName>
    </submittedName>
</protein>
<dbReference type="InterPro" id="IPR029044">
    <property type="entry name" value="Nucleotide-diphossugar_trans"/>
</dbReference>
<feature type="domain" description="NAD(P)-binding" evidence="6">
    <location>
        <begin position="1431"/>
        <end position="1720"/>
    </location>
</feature>
<evidence type="ECO:0000259" key="3">
    <source>
        <dbReference type="Pfam" id="PF04230"/>
    </source>
</evidence>
<dbReference type="SUPFAM" id="SSF51126">
    <property type="entry name" value="Pectin lyase-like"/>
    <property type="match status" value="1"/>
</dbReference>
<reference evidence="7 8" key="1">
    <citation type="submission" date="2012-10" db="EMBL/GenBank/DDBJ databases">
        <title>Genome sequencing and analysis of entomopathogenic fungi Beauveria bassiana D1-5.</title>
        <authorList>
            <person name="Li Q."/>
            <person name="Wang L."/>
            <person name="Zhang Z."/>
            <person name="Wang Q."/>
            <person name="Ren J."/>
            <person name="Wang M."/>
            <person name="Xu W."/>
            <person name="Wang J."/>
            <person name="Lu Y."/>
            <person name="Du Q."/>
            <person name="Sun Z."/>
        </authorList>
    </citation>
    <scope>NUCLEOTIDE SEQUENCE [LARGE SCALE GENOMIC DNA]</scope>
    <source>
        <strain evidence="7 8">D1-5</strain>
    </source>
</reference>
<dbReference type="Pfam" id="PF04321">
    <property type="entry name" value="RmlD_sub_bind"/>
    <property type="match status" value="1"/>
</dbReference>
<evidence type="ECO:0000313" key="7">
    <source>
        <dbReference type="EMBL" id="KGQ14015.1"/>
    </source>
</evidence>
<dbReference type="Gene3D" id="3.90.25.10">
    <property type="entry name" value="UDP-galactose 4-epimerase, domain 1"/>
    <property type="match status" value="1"/>
</dbReference>
<dbReference type="Gene3D" id="3.40.50.2000">
    <property type="entry name" value="Glycogen Phosphorylase B"/>
    <property type="match status" value="2"/>
</dbReference>
<dbReference type="InterPro" id="IPR023884">
    <property type="entry name" value="Colanic_acid_synth_WcaL"/>
</dbReference>
<evidence type="ECO:0000259" key="5">
    <source>
        <dbReference type="Pfam" id="PF13439"/>
    </source>
</evidence>
<evidence type="ECO:0000256" key="1">
    <source>
        <dbReference type="ARBA" id="ARBA00022676"/>
    </source>
</evidence>
<dbReference type="InterPro" id="IPR028098">
    <property type="entry name" value="Glyco_trans_4-like_N"/>
</dbReference>